<protein>
    <submittedName>
        <fullName evidence="2">Uncharacterized protein</fullName>
    </submittedName>
</protein>
<proteinExistence type="predicted"/>
<accession>A0A127M1G4</accession>
<sequence length="150" mass="17066">MRNPLLNIFIIASLILFGGLYYYSGQVEDHYSENAERYLKTALVSISSWQTEDLKAQLATATLAQVDDQQLRKLCAEYARLGEFQRMGELQFSRLSGALSLFSEPPRLSYSSNVHFEHGSAVMTATLTLENQRFKLYNFNLGKPEQQTSQ</sequence>
<evidence type="ECO:0000313" key="3">
    <source>
        <dbReference type="Proteomes" id="UP000074119"/>
    </source>
</evidence>
<dbReference type="RefSeq" id="WP_008251180.1">
    <property type="nucleotide sequence ID" value="NZ_CP014544.1"/>
</dbReference>
<feature type="transmembrane region" description="Helical" evidence="1">
    <location>
        <begin position="6"/>
        <end position="23"/>
    </location>
</feature>
<gene>
    <name evidence="2" type="ORF">AZF00_01605</name>
</gene>
<dbReference type="KEGG" id="zal:AZF00_01605"/>
<name>A0A127M1G4_9GAMM</name>
<dbReference type="AlphaFoldDB" id="A0A127M1G4"/>
<dbReference type="STRING" id="1470434.AZF00_01605"/>
<keyword evidence="1" id="KW-1133">Transmembrane helix</keyword>
<evidence type="ECO:0000256" key="1">
    <source>
        <dbReference type="SAM" id="Phobius"/>
    </source>
</evidence>
<dbReference type="Proteomes" id="UP000074119">
    <property type="component" value="Chromosome"/>
</dbReference>
<keyword evidence="1" id="KW-0812">Transmembrane</keyword>
<keyword evidence="1" id="KW-0472">Membrane</keyword>
<dbReference type="EMBL" id="CP014544">
    <property type="protein sequence ID" value="AMO67078.1"/>
    <property type="molecule type" value="Genomic_DNA"/>
</dbReference>
<organism evidence="2 3">
    <name type="scientific">Zhongshania aliphaticivorans</name>
    <dbReference type="NCBI Taxonomy" id="1470434"/>
    <lineage>
        <taxon>Bacteria</taxon>
        <taxon>Pseudomonadati</taxon>
        <taxon>Pseudomonadota</taxon>
        <taxon>Gammaproteobacteria</taxon>
        <taxon>Cellvibrionales</taxon>
        <taxon>Spongiibacteraceae</taxon>
        <taxon>Zhongshania</taxon>
    </lineage>
</organism>
<evidence type="ECO:0000313" key="2">
    <source>
        <dbReference type="EMBL" id="AMO67078.1"/>
    </source>
</evidence>
<reference evidence="2 3" key="1">
    <citation type="submission" date="2015-12" db="EMBL/GenBank/DDBJ databases">
        <authorList>
            <person name="Shamseldin A."/>
            <person name="Moawad H."/>
            <person name="Abd El-Rahim W.M."/>
            <person name="Sadowsky M.J."/>
        </authorList>
    </citation>
    <scope>NUCLEOTIDE SEQUENCE [LARGE SCALE GENOMIC DNA]</scope>
    <source>
        <strain evidence="2 3">SM2</strain>
    </source>
</reference>